<evidence type="ECO:0000313" key="3">
    <source>
        <dbReference type="EMBL" id="RZC24044.1"/>
    </source>
</evidence>
<feature type="region of interest" description="Disordered" evidence="1">
    <location>
        <begin position="256"/>
        <end position="281"/>
    </location>
</feature>
<evidence type="ECO:0000256" key="1">
    <source>
        <dbReference type="SAM" id="MobiDB-lite"/>
    </source>
</evidence>
<evidence type="ECO:0000313" key="4">
    <source>
        <dbReference type="Proteomes" id="UP000289340"/>
    </source>
</evidence>
<dbReference type="Pfam" id="PF14111">
    <property type="entry name" value="DUF4283"/>
    <property type="match status" value="1"/>
</dbReference>
<name>A0A445LLJ1_GLYSO</name>
<accession>A0A445LLJ1</accession>
<proteinExistence type="predicted"/>
<dbReference type="InterPro" id="IPR040256">
    <property type="entry name" value="At4g02000-like"/>
</dbReference>
<dbReference type="InterPro" id="IPR025558">
    <property type="entry name" value="DUF4283"/>
</dbReference>
<gene>
    <name evidence="3" type="ORF">D0Y65_003374</name>
</gene>
<dbReference type="Proteomes" id="UP000289340">
    <property type="component" value="Chromosome 2"/>
</dbReference>
<sequence length="365" mass="41140">MENFFYQETIANSGKVSALNGTTGDRPPKPPNGDGEGLRSPFTTSLRDKVLGKPTEPKEIRNLLREGTMQMELEGGNRLLPKFSLDATVFTKLCESWKKFLVLKLLGKRIGFLALRDKLKSQWKCSGGFDLMDVDNGYFLITFDFEDDKNKAIKDNIDTTLVWILFPNLGMVYYDDSVLLTIALAMGTPLRVDMNTANLVRGRFTRVCIEIDLTVLVGKFYLNGKWYNVEYEGPGKKISNDKEIWDSIIQSVNTIDAKIPQRPHAPSRPPKIPKKNDKMHSCTELKSKQPIMGQKANHAATTSNERHGNRVIHDEPMICDLGMGGKTIHAFEHVQGNHYRLHHKDPVGVHDKEAMMIDSGPDNPQ</sequence>
<reference evidence="3 4" key="1">
    <citation type="submission" date="2018-09" db="EMBL/GenBank/DDBJ databases">
        <title>A high-quality reference genome of wild soybean provides a powerful tool to mine soybean genomes.</title>
        <authorList>
            <person name="Xie M."/>
            <person name="Chung C.Y.L."/>
            <person name="Li M.-W."/>
            <person name="Wong F.-L."/>
            <person name="Chan T.-F."/>
            <person name="Lam H.-M."/>
        </authorList>
    </citation>
    <scope>NUCLEOTIDE SEQUENCE [LARGE SCALE GENOMIC DNA]</scope>
    <source>
        <strain evidence="4">cv. W05</strain>
        <tissue evidence="3">Hypocotyl of etiolated seedlings</tissue>
    </source>
</reference>
<evidence type="ECO:0000259" key="2">
    <source>
        <dbReference type="Pfam" id="PF14111"/>
    </source>
</evidence>
<keyword evidence="4" id="KW-1185">Reference proteome</keyword>
<feature type="region of interest" description="Disordered" evidence="1">
    <location>
        <begin position="16"/>
        <end position="42"/>
    </location>
</feature>
<dbReference type="AlphaFoldDB" id="A0A445LLJ1"/>
<dbReference type="PANTHER" id="PTHR31286:SF171">
    <property type="entry name" value="CCHC-TYPE DOMAIN-CONTAINING PROTEIN"/>
    <property type="match status" value="1"/>
</dbReference>
<dbReference type="EMBL" id="QZWG01000002">
    <property type="protein sequence ID" value="RZC24044.1"/>
    <property type="molecule type" value="Genomic_DNA"/>
</dbReference>
<dbReference type="PANTHER" id="PTHR31286">
    <property type="entry name" value="GLYCINE-RICH CELL WALL STRUCTURAL PROTEIN 1.8-LIKE"/>
    <property type="match status" value="1"/>
</dbReference>
<comment type="caution">
    <text evidence="3">The sequence shown here is derived from an EMBL/GenBank/DDBJ whole genome shotgun (WGS) entry which is preliminary data.</text>
</comment>
<feature type="domain" description="DUF4283" evidence="2">
    <location>
        <begin position="94"/>
        <end position="154"/>
    </location>
</feature>
<protein>
    <recommendedName>
        <fullName evidence="2">DUF4283 domain-containing protein</fullName>
    </recommendedName>
</protein>
<organism evidence="3 4">
    <name type="scientific">Glycine soja</name>
    <name type="common">Wild soybean</name>
    <dbReference type="NCBI Taxonomy" id="3848"/>
    <lineage>
        <taxon>Eukaryota</taxon>
        <taxon>Viridiplantae</taxon>
        <taxon>Streptophyta</taxon>
        <taxon>Embryophyta</taxon>
        <taxon>Tracheophyta</taxon>
        <taxon>Spermatophyta</taxon>
        <taxon>Magnoliopsida</taxon>
        <taxon>eudicotyledons</taxon>
        <taxon>Gunneridae</taxon>
        <taxon>Pentapetalae</taxon>
        <taxon>rosids</taxon>
        <taxon>fabids</taxon>
        <taxon>Fabales</taxon>
        <taxon>Fabaceae</taxon>
        <taxon>Papilionoideae</taxon>
        <taxon>50 kb inversion clade</taxon>
        <taxon>NPAAA clade</taxon>
        <taxon>indigoferoid/millettioid clade</taxon>
        <taxon>Phaseoleae</taxon>
        <taxon>Glycine</taxon>
        <taxon>Glycine subgen. Soja</taxon>
    </lineage>
</organism>